<feature type="domain" description="Prephenate/arogenate dehydrogenase" evidence="9">
    <location>
        <begin position="20"/>
        <end position="307"/>
    </location>
</feature>
<dbReference type="PROSITE" id="PS51176">
    <property type="entry name" value="PDH_ADH"/>
    <property type="match status" value="1"/>
</dbReference>
<evidence type="ECO:0000256" key="1">
    <source>
        <dbReference type="ARBA" id="ARBA00005067"/>
    </source>
</evidence>
<dbReference type="Gene3D" id="3.40.50.720">
    <property type="entry name" value="NAD(P)-binding Rossmann-like Domain"/>
    <property type="match status" value="1"/>
</dbReference>
<dbReference type="InterPro" id="IPR008927">
    <property type="entry name" value="6-PGluconate_DH-like_C_sf"/>
</dbReference>
<dbReference type="InterPro" id="IPR046826">
    <property type="entry name" value="PDH_N"/>
</dbReference>
<evidence type="ECO:0000256" key="3">
    <source>
        <dbReference type="ARBA" id="ARBA00012068"/>
    </source>
</evidence>
<evidence type="ECO:0000259" key="9">
    <source>
        <dbReference type="PROSITE" id="PS51176"/>
    </source>
</evidence>
<dbReference type="InterPro" id="IPR046825">
    <property type="entry name" value="PDH_C"/>
</dbReference>
<sequence length="379" mass="38871">MSADRGEDTSEERGASKGVTTVRVVGTGLIGSSIGLALSGKGIRVLLSDPSPTAQALARDLGAGAIDDGEEPDVVFVAAPPDVAAPVVADELGRWPRAVVADVASVKQRIADDVRELVGSEHLRRYVGSHPMAGRERSGAVAAQVDLFEGRTWVVCPQPESEAGAVAVIQDLAARTGAAVVTMPADEHDAAVAVVSHLPQVAASLVAAQLREVPDDAIALAGPGIRDVTRIAASDPMLWTQILAGNAAAVAPVLRRVADQLVAVVESIDALAVADPPAGGSRGAVAHLIADGQLGHARIPGKHGAAPATYATVIVPIPDEPGAFARLFNDVGDAGINLEDLRMEHGVGAPVGLVELSVLPGVVDRLRDVLEHKGWSVHE</sequence>
<keyword evidence="5" id="KW-0028">Amino-acid biosynthesis</keyword>
<dbReference type="InterPro" id="IPR036291">
    <property type="entry name" value="NAD(P)-bd_dom_sf"/>
</dbReference>
<dbReference type="Pfam" id="PF02153">
    <property type="entry name" value="PDH_N"/>
    <property type="match status" value="1"/>
</dbReference>
<keyword evidence="12" id="KW-1185">Reference proteome</keyword>
<evidence type="ECO:0000256" key="7">
    <source>
        <dbReference type="ARBA" id="ARBA00023027"/>
    </source>
</evidence>
<dbReference type="Pfam" id="PF20463">
    <property type="entry name" value="PDH_C"/>
    <property type="match status" value="1"/>
</dbReference>
<keyword evidence="7" id="KW-0520">NAD</keyword>
<evidence type="ECO:0000259" key="10">
    <source>
        <dbReference type="PROSITE" id="PS51671"/>
    </source>
</evidence>
<dbReference type="GO" id="GO:0004665">
    <property type="term" value="F:prephenate dehydrogenase (NADP+) activity"/>
    <property type="evidence" value="ECO:0007669"/>
    <property type="project" value="InterPro"/>
</dbReference>
<dbReference type="PROSITE" id="PS51671">
    <property type="entry name" value="ACT"/>
    <property type="match status" value="1"/>
</dbReference>
<comment type="similarity">
    <text evidence="2">Belongs to the prephenate/arogenate dehydrogenase family.</text>
</comment>
<dbReference type="GO" id="GO:0008977">
    <property type="term" value="F:prephenate dehydrogenase (NAD+) activity"/>
    <property type="evidence" value="ECO:0007669"/>
    <property type="project" value="UniProtKB-EC"/>
</dbReference>
<comment type="catalytic activity">
    <reaction evidence="8">
        <text>prephenate + NAD(+) = 3-(4-hydroxyphenyl)pyruvate + CO2 + NADH</text>
        <dbReference type="Rhea" id="RHEA:13869"/>
        <dbReference type="ChEBI" id="CHEBI:16526"/>
        <dbReference type="ChEBI" id="CHEBI:29934"/>
        <dbReference type="ChEBI" id="CHEBI:36242"/>
        <dbReference type="ChEBI" id="CHEBI:57540"/>
        <dbReference type="ChEBI" id="CHEBI:57945"/>
        <dbReference type="EC" id="1.3.1.12"/>
    </reaction>
</comment>
<keyword evidence="5" id="KW-0827">Tyrosine biosynthesis</keyword>
<protein>
    <recommendedName>
        <fullName evidence="4">Prephenate dehydrogenase</fullName>
        <ecNumber evidence="3">1.3.1.12</ecNumber>
    </recommendedName>
</protein>
<evidence type="ECO:0000256" key="5">
    <source>
        <dbReference type="ARBA" id="ARBA00022498"/>
    </source>
</evidence>
<dbReference type="AlphaFoldDB" id="A0A849AVY7"/>
<comment type="pathway">
    <text evidence="1">Amino-acid biosynthesis; L-tyrosine biosynthesis; (4-hydroxyphenyl)pyruvate from prephenate (NAD(+) route): step 1/1.</text>
</comment>
<evidence type="ECO:0000313" key="11">
    <source>
        <dbReference type="EMBL" id="NNG40832.1"/>
    </source>
</evidence>
<dbReference type="PANTHER" id="PTHR21363">
    <property type="entry name" value="PREPHENATE DEHYDROGENASE"/>
    <property type="match status" value="1"/>
</dbReference>
<comment type="caution">
    <text evidence="11">The sequence shown here is derived from an EMBL/GenBank/DDBJ whole genome shotgun (WGS) entry which is preliminary data.</text>
</comment>
<dbReference type="EMBL" id="JABENB010000003">
    <property type="protein sequence ID" value="NNG40832.1"/>
    <property type="molecule type" value="Genomic_DNA"/>
</dbReference>
<dbReference type="InterPro" id="IPR050812">
    <property type="entry name" value="Preph/Arog_dehydrog"/>
</dbReference>
<dbReference type="Proteomes" id="UP000557772">
    <property type="component" value="Unassembled WGS sequence"/>
</dbReference>
<dbReference type="GO" id="GO:0006571">
    <property type="term" value="P:tyrosine biosynthetic process"/>
    <property type="evidence" value="ECO:0007669"/>
    <property type="project" value="UniProtKB-UniPathway"/>
</dbReference>
<evidence type="ECO:0000313" key="12">
    <source>
        <dbReference type="Proteomes" id="UP000557772"/>
    </source>
</evidence>
<dbReference type="PANTHER" id="PTHR21363:SF0">
    <property type="entry name" value="PREPHENATE DEHYDROGENASE [NADP(+)]"/>
    <property type="match status" value="1"/>
</dbReference>
<dbReference type="InterPro" id="IPR003099">
    <property type="entry name" value="Prephen_DH"/>
</dbReference>
<gene>
    <name evidence="11" type="ORF">HJ588_16350</name>
</gene>
<dbReference type="UniPathway" id="UPA00122">
    <property type="reaction ID" value="UER00961"/>
</dbReference>
<keyword evidence="5" id="KW-0057">Aromatic amino acid biosynthesis</keyword>
<organism evidence="11 12">
    <name type="scientific">Flexivirga aerilata</name>
    <dbReference type="NCBI Taxonomy" id="1656889"/>
    <lineage>
        <taxon>Bacteria</taxon>
        <taxon>Bacillati</taxon>
        <taxon>Actinomycetota</taxon>
        <taxon>Actinomycetes</taxon>
        <taxon>Micrococcales</taxon>
        <taxon>Dermacoccaceae</taxon>
        <taxon>Flexivirga</taxon>
    </lineage>
</organism>
<proteinExistence type="inferred from homology"/>
<dbReference type="EC" id="1.3.1.12" evidence="3"/>
<dbReference type="SUPFAM" id="SSF51735">
    <property type="entry name" value="NAD(P)-binding Rossmann-fold domains"/>
    <property type="match status" value="1"/>
</dbReference>
<dbReference type="SUPFAM" id="SSF48179">
    <property type="entry name" value="6-phosphogluconate dehydrogenase C-terminal domain-like"/>
    <property type="match status" value="1"/>
</dbReference>
<evidence type="ECO:0000256" key="2">
    <source>
        <dbReference type="ARBA" id="ARBA00007964"/>
    </source>
</evidence>
<feature type="domain" description="ACT" evidence="10">
    <location>
        <begin position="312"/>
        <end position="379"/>
    </location>
</feature>
<accession>A0A849AVY7</accession>
<evidence type="ECO:0000256" key="8">
    <source>
        <dbReference type="ARBA" id="ARBA00049260"/>
    </source>
</evidence>
<evidence type="ECO:0000256" key="4">
    <source>
        <dbReference type="ARBA" id="ARBA00016891"/>
    </source>
</evidence>
<dbReference type="NCBIfam" id="NF005112">
    <property type="entry name" value="PRK06545.2-4"/>
    <property type="match status" value="1"/>
</dbReference>
<dbReference type="NCBIfam" id="NF005111">
    <property type="entry name" value="PRK06545.2-3"/>
    <property type="match status" value="1"/>
</dbReference>
<dbReference type="Gene3D" id="1.10.3660.10">
    <property type="entry name" value="6-phosphogluconate dehydrogenase C-terminal like domain"/>
    <property type="match status" value="1"/>
</dbReference>
<name>A0A849AVY7_9MICO</name>
<keyword evidence="6 11" id="KW-0560">Oxidoreductase</keyword>
<dbReference type="GO" id="GO:0070403">
    <property type="term" value="F:NAD+ binding"/>
    <property type="evidence" value="ECO:0007669"/>
    <property type="project" value="InterPro"/>
</dbReference>
<reference evidence="11 12" key="1">
    <citation type="submission" date="2020-05" db="EMBL/GenBank/DDBJ databases">
        <title>Flexivirga sp. ID2601S isolated from air conditioner.</title>
        <authorList>
            <person name="Kim D.H."/>
        </authorList>
    </citation>
    <scope>NUCLEOTIDE SEQUENCE [LARGE SCALE GENOMIC DNA]</scope>
    <source>
        <strain evidence="11 12">ID2601S</strain>
    </source>
</reference>
<dbReference type="CDD" id="cd02116">
    <property type="entry name" value="ACT"/>
    <property type="match status" value="1"/>
</dbReference>
<evidence type="ECO:0000256" key="6">
    <source>
        <dbReference type="ARBA" id="ARBA00023002"/>
    </source>
</evidence>
<dbReference type="RefSeq" id="WP_171157633.1">
    <property type="nucleotide sequence ID" value="NZ_JABENB010000003.1"/>
</dbReference>
<dbReference type="InterPro" id="IPR002912">
    <property type="entry name" value="ACT_dom"/>
</dbReference>